<proteinExistence type="inferred from homology"/>
<keyword evidence="2" id="KW-1185">Reference proteome</keyword>
<dbReference type="SUPFAM" id="SSF52833">
    <property type="entry name" value="Thioredoxin-like"/>
    <property type="match status" value="1"/>
</dbReference>
<evidence type="ECO:0000256" key="1">
    <source>
        <dbReference type="ARBA" id="ARBA00007764"/>
    </source>
</evidence>
<dbReference type="InterPro" id="IPR051033">
    <property type="entry name" value="SH3BGR"/>
</dbReference>
<dbReference type="PANTHER" id="PTHR12232">
    <property type="entry name" value="SH3 DOMAIN-BINDING GLUTAMIC ACID-RICH-LIKE PROTEIN"/>
    <property type="match status" value="1"/>
</dbReference>
<dbReference type="InterPro" id="IPR006993">
    <property type="entry name" value="Glut_rich_SH3-bd"/>
</dbReference>
<dbReference type="InParanoid" id="A0A6P8IQ09"/>
<dbReference type="GO" id="GO:0005737">
    <property type="term" value="C:cytoplasm"/>
    <property type="evidence" value="ECO:0007669"/>
    <property type="project" value="TreeGrafter"/>
</dbReference>
<dbReference type="InterPro" id="IPR036249">
    <property type="entry name" value="Thioredoxin-like_sf"/>
</dbReference>
<dbReference type="RefSeq" id="XP_031568530.1">
    <property type="nucleotide sequence ID" value="XM_031712670.1"/>
</dbReference>
<dbReference type="Proteomes" id="UP000515163">
    <property type="component" value="Unplaced"/>
</dbReference>
<dbReference type="AlphaFoldDB" id="A0A6P8IQ09"/>
<dbReference type="Gene3D" id="3.40.30.10">
    <property type="entry name" value="Glutaredoxin"/>
    <property type="match status" value="1"/>
</dbReference>
<evidence type="ECO:0000313" key="2">
    <source>
        <dbReference type="Proteomes" id="UP000515163"/>
    </source>
</evidence>
<reference evidence="3" key="1">
    <citation type="submission" date="2025-08" db="UniProtKB">
        <authorList>
            <consortium name="RefSeq"/>
        </authorList>
    </citation>
    <scope>IDENTIFICATION</scope>
    <source>
        <tissue evidence="3">Tentacle</tissue>
    </source>
</reference>
<protein>
    <submittedName>
        <fullName evidence="3">SH3 domain-binding glutamic acid-rich-like protein 3</fullName>
    </submittedName>
</protein>
<accession>A0A6P8IQ09</accession>
<organism evidence="2 3">
    <name type="scientific">Actinia tenebrosa</name>
    <name type="common">Australian red waratah sea anemone</name>
    <dbReference type="NCBI Taxonomy" id="6105"/>
    <lineage>
        <taxon>Eukaryota</taxon>
        <taxon>Metazoa</taxon>
        <taxon>Cnidaria</taxon>
        <taxon>Anthozoa</taxon>
        <taxon>Hexacorallia</taxon>
        <taxon>Actiniaria</taxon>
        <taxon>Actiniidae</taxon>
        <taxon>Actinia</taxon>
    </lineage>
</organism>
<comment type="similarity">
    <text evidence="1">Belongs to the SH3BGR family.</text>
</comment>
<dbReference type="KEGG" id="aten:116303172"/>
<evidence type="ECO:0000313" key="3">
    <source>
        <dbReference type="RefSeq" id="XP_031568530.1"/>
    </source>
</evidence>
<dbReference type="PANTHER" id="PTHR12232:SF15">
    <property type="entry name" value="SH3 DOMAIN-BINDING GLUTAMIC ACID-RICH PROTEIN HOMOLOG"/>
    <property type="match status" value="1"/>
</dbReference>
<dbReference type="GeneID" id="116303172"/>
<sequence length="94" mass="10558">MSKITVYISTVSSNLELKKHQQKIECILGNNYKGCDIEYIDIATSVDLKQKMREVANDPKALPPQFAKGDKYLGDFNAFDNAVEDEDIAGFLQI</sequence>
<dbReference type="Pfam" id="PF04908">
    <property type="entry name" value="SH3BGR"/>
    <property type="match status" value="1"/>
</dbReference>
<dbReference type="OrthoDB" id="9932926at2759"/>
<gene>
    <name evidence="3" type="primary">LOC116303172</name>
</gene>
<name>A0A6P8IQ09_ACTTE</name>